<reference evidence="1" key="2">
    <citation type="submission" date="2021-04" db="EMBL/GenBank/DDBJ databases">
        <authorList>
            <person name="Gilroy R."/>
        </authorList>
    </citation>
    <scope>NUCLEOTIDE SEQUENCE</scope>
    <source>
        <strain evidence="1">CHK169-11906</strain>
    </source>
</reference>
<sequence length="316" mass="36718">MEKRADKIAEILAKLRAGAGHLACGGYLGSLDPLHLTDLLTQLVYDRLKRKCEMVDEIYRFSGQNWNQTFYALLFRYIGDLPNRETYMELARRATYTMVLRERPSRQRIEALLFGTSGWLSTFRPDDYVRRLRSDFDYFQSKYGIDPIELSRWKTTKIRPNNAPHLRIAQLASFLAQHNFVFEQVLACQTRKDVYDLFSVEAAPYWSGNDTRQEPPKRVGQMKSDIFGINLVAILQYAYGSYIQDEGLRDRAFALLECIPPEENQYITRWRGYGLEPQNAFDTQALLQLALEYCAQKRCDHCPVAGRVIDKIIRAE</sequence>
<reference evidence="1" key="1">
    <citation type="journal article" date="2021" name="PeerJ">
        <title>Extensive microbial diversity within the chicken gut microbiome revealed by metagenomics and culture.</title>
        <authorList>
            <person name="Gilroy R."/>
            <person name="Ravi A."/>
            <person name="Getino M."/>
            <person name="Pursley I."/>
            <person name="Horton D.L."/>
            <person name="Alikhan N.F."/>
            <person name="Baker D."/>
            <person name="Gharbi K."/>
            <person name="Hall N."/>
            <person name="Watson M."/>
            <person name="Adriaenssens E.M."/>
            <person name="Foster-Nyarko E."/>
            <person name="Jarju S."/>
            <person name="Secka A."/>
            <person name="Antonio M."/>
            <person name="Oren A."/>
            <person name="Chaudhuri R.R."/>
            <person name="La Ragione R."/>
            <person name="Hildebrand F."/>
            <person name="Pallen M.J."/>
        </authorList>
    </citation>
    <scope>NUCLEOTIDE SEQUENCE</scope>
    <source>
        <strain evidence="1">CHK169-11906</strain>
    </source>
</reference>
<dbReference type="Proteomes" id="UP000824259">
    <property type="component" value="Unassembled WGS sequence"/>
</dbReference>
<comment type="caution">
    <text evidence="1">The sequence shown here is derived from an EMBL/GenBank/DDBJ whole genome shotgun (WGS) entry which is preliminary data.</text>
</comment>
<dbReference type="InterPro" id="IPR021272">
    <property type="entry name" value="DUF2851"/>
</dbReference>
<name>A0A9D2ICN0_9BACT</name>
<dbReference type="AlphaFoldDB" id="A0A9D2ICN0"/>
<proteinExistence type="predicted"/>
<dbReference type="Pfam" id="PF11013">
    <property type="entry name" value="DUF2851"/>
    <property type="match status" value="1"/>
</dbReference>
<protein>
    <submittedName>
        <fullName evidence="1">DUF2851 family protein</fullName>
    </submittedName>
</protein>
<accession>A0A9D2ICN0</accession>
<dbReference type="EMBL" id="DWYR01000007">
    <property type="protein sequence ID" value="HJA98321.1"/>
    <property type="molecule type" value="Genomic_DNA"/>
</dbReference>
<evidence type="ECO:0000313" key="2">
    <source>
        <dbReference type="Proteomes" id="UP000824259"/>
    </source>
</evidence>
<organism evidence="1 2">
    <name type="scientific">Candidatus Alistipes avicola</name>
    <dbReference type="NCBI Taxonomy" id="2838432"/>
    <lineage>
        <taxon>Bacteria</taxon>
        <taxon>Pseudomonadati</taxon>
        <taxon>Bacteroidota</taxon>
        <taxon>Bacteroidia</taxon>
        <taxon>Bacteroidales</taxon>
        <taxon>Rikenellaceae</taxon>
        <taxon>Alistipes</taxon>
    </lineage>
</organism>
<evidence type="ECO:0000313" key="1">
    <source>
        <dbReference type="EMBL" id="HJA98321.1"/>
    </source>
</evidence>
<gene>
    <name evidence="1" type="ORF">H9779_01805</name>
</gene>